<keyword evidence="1" id="KW-1185">Reference proteome</keyword>
<evidence type="ECO:0000313" key="1">
    <source>
        <dbReference type="Proteomes" id="UP000036681"/>
    </source>
</evidence>
<dbReference type="WBParaSite" id="ALUE_0001426401-mRNA-1">
    <property type="protein sequence ID" value="ALUE_0001426401-mRNA-1"/>
    <property type="gene ID" value="ALUE_0001426401"/>
</dbReference>
<accession>A0A0M3I9U0</accession>
<organism evidence="1 2">
    <name type="scientific">Ascaris lumbricoides</name>
    <name type="common">Giant roundworm</name>
    <dbReference type="NCBI Taxonomy" id="6252"/>
    <lineage>
        <taxon>Eukaryota</taxon>
        <taxon>Metazoa</taxon>
        <taxon>Ecdysozoa</taxon>
        <taxon>Nematoda</taxon>
        <taxon>Chromadorea</taxon>
        <taxon>Rhabditida</taxon>
        <taxon>Spirurina</taxon>
        <taxon>Ascaridomorpha</taxon>
        <taxon>Ascaridoidea</taxon>
        <taxon>Ascarididae</taxon>
        <taxon>Ascaris</taxon>
    </lineage>
</organism>
<sequence length="40" mass="4644">MLWACLTRHSLLPSMLPLIIVQKRWISISFEANCTTSILR</sequence>
<reference evidence="2" key="1">
    <citation type="submission" date="2017-02" db="UniProtKB">
        <authorList>
            <consortium name="WormBaseParasite"/>
        </authorList>
    </citation>
    <scope>IDENTIFICATION</scope>
</reference>
<name>A0A0M3I9U0_ASCLU</name>
<proteinExistence type="predicted"/>
<evidence type="ECO:0000313" key="2">
    <source>
        <dbReference type="WBParaSite" id="ALUE_0001426401-mRNA-1"/>
    </source>
</evidence>
<dbReference type="AlphaFoldDB" id="A0A0M3I9U0"/>
<protein>
    <submittedName>
        <fullName evidence="2">Uncharacterized protein</fullName>
    </submittedName>
</protein>
<dbReference type="Proteomes" id="UP000036681">
    <property type="component" value="Unplaced"/>
</dbReference>